<dbReference type="GO" id="GO:0015679">
    <property type="term" value="P:plasma membrane copper ion transport"/>
    <property type="evidence" value="ECO:0007669"/>
    <property type="project" value="TreeGrafter"/>
</dbReference>
<dbReference type="PANTHER" id="PTHR30097:SF4">
    <property type="entry name" value="SLR6042 PROTEIN"/>
    <property type="match status" value="1"/>
</dbReference>
<evidence type="ECO:0000256" key="2">
    <source>
        <dbReference type="SAM" id="MobiDB-lite"/>
    </source>
</evidence>
<dbReference type="Gene3D" id="2.40.50.100">
    <property type="match status" value="1"/>
</dbReference>
<sequence>MSSVDKTHGPMSSPEPQPLPPLREDLALFQGTCQSDGTPSWVIYDALRQSFFSIGWLELQLLSRWHLGTVEAVFDAIRRETTARPDPEHFQQLLAFLKGNELLRAQGEAARGALLKHGARGKTAFWTWLLKNYLYLRIPLVRPDRFLDKTLPIARFFMSRGMGLFVLFSGFVGIFLTLRQWDDFSDSFIQLTTPTGLAFFFGFLALSKMLHELGHAYPAKHHGLTIPTMGVAFLVLWPVLYTDTTEAWKLRFRRQRLAIVVGGMTVELALALFATLIWSLLPDGPLRGAIFMLAAVNWIGSLAINLNPFMRFDGYYLLSDLWNVPNLEARAFAIGRWRLRAFFLGLEDPPPEEMPNRQRRRLILYAYFTWTYRFFLFLGIALLVYHFFFKLLGIFLFAVEIGWFILRPIKNEMNIWLKRRKDVAMNRRIVRTLLLATLPLGLLFLPVPISLHLPAVLKGADFARIFPPLPGRIEQVFVEKGDRVKAGEPLFQLVSPDLAQRIGQARHEMNLLELQQKRLAGSDRLRQQQEIIGSKYLEAQVRYEGLVRQEDKQRILSPVQGTVVELMAHIRPGRWVNETQILALIVSTDAAKVYAYVTEEQLRYIASHTQGRFTSDIPESPSRPVQLVAINPARVAILEDPYLASPYGGPLTARLAGENEIVPEDALYRLHWRVEPPGPESTPDPDRRDSIRHIEVGEVYVYSGTNLRILDLLNHVFAVLIRESGF</sequence>
<evidence type="ECO:0000313" key="4">
    <source>
        <dbReference type="EMBL" id="VFJ53607.1"/>
    </source>
</evidence>
<dbReference type="GO" id="GO:0008237">
    <property type="term" value="F:metallopeptidase activity"/>
    <property type="evidence" value="ECO:0007669"/>
    <property type="project" value="UniProtKB-KW"/>
</dbReference>
<evidence type="ECO:0000256" key="3">
    <source>
        <dbReference type="SAM" id="Phobius"/>
    </source>
</evidence>
<dbReference type="EMBL" id="CAADFL010000332">
    <property type="protein sequence ID" value="VFK14636.1"/>
    <property type="molecule type" value="Genomic_DNA"/>
</dbReference>
<evidence type="ECO:0000256" key="1">
    <source>
        <dbReference type="ARBA" id="ARBA00022448"/>
    </source>
</evidence>
<keyword evidence="6" id="KW-0482">Metalloprotease</keyword>
<keyword evidence="6" id="KW-0645">Protease</keyword>
<keyword evidence="6" id="KW-0378">Hydrolase</keyword>
<dbReference type="SUPFAM" id="SSF111369">
    <property type="entry name" value="HlyD-like secretion proteins"/>
    <property type="match status" value="1"/>
</dbReference>
<proteinExistence type="predicted"/>
<feature type="transmembrane region" description="Helical" evidence="3">
    <location>
        <begin position="162"/>
        <end position="181"/>
    </location>
</feature>
<organism evidence="6">
    <name type="scientific">Candidatus Kentrum sp. FM</name>
    <dbReference type="NCBI Taxonomy" id="2126340"/>
    <lineage>
        <taxon>Bacteria</taxon>
        <taxon>Pseudomonadati</taxon>
        <taxon>Pseudomonadota</taxon>
        <taxon>Gammaproteobacteria</taxon>
        <taxon>Candidatus Kentrum</taxon>
    </lineage>
</organism>
<feature type="transmembrane region" description="Helical" evidence="3">
    <location>
        <begin position="362"/>
        <end position="385"/>
    </location>
</feature>
<keyword evidence="3" id="KW-0812">Transmembrane</keyword>
<feature type="region of interest" description="Disordered" evidence="2">
    <location>
        <begin position="1"/>
        <end position="22"/>
    </location>
</feature>
<dbReference type="EMBL" id="CAADFA010000126">
    <property type="protein sequence ID" value="VFJ53607.1"/>
    <property type="molecule type" value="Genomic_DNA"/>
</dbReference>
<dbReference type="PANTHER" id="PTHR30097">
    <property type="entry name" value="CATION EFFLUX SYSTEM PROTEIN CUSB"/>
    <property type="match status" value="1"/>
</dbReference>
<feature type="transmembrane region" description="Helical" evidence="3">
    <location>
        <begin position="391"/>
        <end position="409"/>
    </location>
</feature>
<dbReference type="EMBL" id="CAADEZ010000118">
    <property type="protein sequence ID" value="VFJ53695.1"/>
    <property type="molecule type" value="Genomic_DNA"/>
</dbReference>
<evidence type="ECO:0000313" key="6">
    <source>
        <dbReference type="EMBL" id="VFK14636.1"/>
    </source>
</evidence>
<keyword evidence="1" id="KW-0813">Transport</keyword>
<feature type="transmembrane region" description="Helical" evidence="3">
    <location>
        <begin position="429"/>
        <end position="449"/>
    </location>
</feature>
<gene>
    <name evidence="5" type="ORF">BECKFM1743A_GA0114220_101184</name>
    <name evidence="6" type="ORF">BECKFM1743B_GA0114221_103324</name>
    <name evidence="4" type="ORF">BECKFM1743C_GA0114222_101266</name>
</gene>
<reference evidence="6" key="1">
    <citation type="submission" date="2019-02" db="EMBL/GenBank/DDBJ databases">
        <authorList>
            <person name="Gruber-Vodicka R. H."/>
            <person name="Seah K. B. B."/>
        </authorList>
    </citation>
    <scope>NUCLEOTIDE SEQUENCE</scope>
    <source>
        <strain evidence="5">BECK_BZ163</strain>
        <strain evidence="6">BECK_BZ164</strain>
        <strain evidence="4">BECK_BZ165</strain>
    </source>
</reference>
<protein>
    <submittedName>
        <fullName evidence="6">Putative peptide zinc metalloprotease protein</fullName>
    </submittedName>
</protein>
<evidence type="ECO:0000313" key="5">
    <source>
        <dbReference type="EMBL" id="VFJ53695.1"/>
    </source>
</evidence>
<dbReference type="GO" id="GO:0060003">
    <property type="term" value="P:copper ion export"/>
    <property type="evidence" value="ECO:0007669"/>
    <property type="project" value="TreeGrafter"/>
</dbReference>
<dbReference type="InterPro" id="IPR051909">
    <property type="entry name" value="MFP_Cation_Efflux"/>
</dbReference>
<feature type="transmembrane region" description="Helical" evidence="3">
    <location>
        <begin position="286"/>
        <end position="306"/>
    </location>
</feature>
<dbReference type="GO" id="GO:0006508">
    <property type="term" value="P:proteolysis"/>
    <property type="evidence" value="ECO:0007669"/>
    <property type="project" value="UniProtKB-KW"/>
</dbReference>
<accession>A0A450WC41</accession>
<name>A0A450WC41_9GAMM</name>
<dbReference type="GO" id="GO:0030313">
    <property type="term" value="C:cell envelope"/>
    <property type="evidence" value="ECO:0007669"/>
    <property type="project" value="TreeGrafter"/>
</dbReference>
<dbReference type="AlphaFoldDB" id="A0A450WC41"/>
<feature type="transmembrane region" description="Helical" evidence="3">
    <location>
        <begin position="187"/>
        <end position="206"/>
    </location>
</feature>
<keyword evidence="3" id="KW-0472">Membrane</keyword>
<feature type="transmembrane region" description="Helical" evidence="3">
    <location>
        <begin position="257"/>
        <end position="280"/>
    </location>
</feature>
<keyword evidence="3" id="KW-1133">Transmembrane helix</keyword>